<keyword evidence="3" id="KW-1185">Reference proteome</keyword>
<dbReference type="GO" id="GO:0005773">
    <property type="term" value="C:vacuole"/>
    <property type="evidence" value="ECO:0007669"/>
    <property type="project" value="TreeGrafter"/>
</dbReference>
<dbReference type="GO" id="GO:0006508">
    <property type="term" value="P:proteolysis"/>
    <property type="evidence" value="ECO:0007669"/>
    <property type="project" value="InterPro"/>
</dbReference>
<dbReference type="Proteomes" id="UP000554482">
    <property type="component" value="Unassembled WGS sequence"/>
</dbReference>
<name>A0A7J6WC11_THATH</name>
<protein>
    <submittedName>
        <fullName evidence="2">Serine carboxypeptidase-like</fullName>
    </submittedName>
</protein>
<dbReference type="EMBL" id="JABWDY010018669">
    <property type="protein sequence ID" value="KAF5194467.1"/>
    <property type="molecule type" value="Genomic_DNA"/>
</dbReference>
<organism evidence="2 3">
    <name type="scientific">Thalictrum thalictroides</name>
    <name type="common">Rue-anemone</name>
    <name type="synonym">Anemone thalictroides</name>
    <dbReference type="NCBI Taxonomy" id="46969"/>
    <lineage>
        <taxon>Eukaryota</taxon>
        <taxon>Viridiplantae</taxon>
        <taxon>Streptophyta</taxon>
        <taxon>Embryophyta</taxon>
        <taxon>Tracheophyta</taxon>
        <taxon>Spermatophyta</taxon>
        <taxon>Magnoliopsida</taxon>
        <taxon>Ranunculales</taxon>
        <taxon>Ranunculaceae</taxon>
        <taxon>Thalictroideae</taxon>
        <taxon>Thalictrum</taxon>
    </lineage>
</organism>
<keyword evidence="2" id="KW-0121">Carboxypeptidase</keyword>
<dbReference type="Pfam" id="PF00450">
    <property type="entry name" value="Peptidase_S10"/>
    <property type="match status" value="1"/>
</dbReference>
<dbReference type="SUPFAM" id="SSF53474">
    <property type="entry name" value="alpha/beta-Hydrolases"/>
    <property type="match status" value="1"/>
</dbReference>
<sequence length="167" mass="18971">MLFQIGNALINDNDNTLGMYNYFWTHALNSDETYREILEYCVLDFSSDKCSAAQGKGASERGGVDIYNIYAPLCHDSEFNNNVSTGSIKEFDPCSDDYVSAYLNLPEVQDAFHAKNTSWFECSATDYYIASLHLLIVSKSIANRFELHSIAIFKIKGWRYNLGLQRT</sequence>
<comment type="similarity">
    <text evidence="1">Belongs to the peptidase S10 family.</text>
</comment>
<accession>A0A7J6WC11</accession>
<keyword evidence="2" id="KW-0645">Protease</keyword>
<keyword evidence="2" id="KW-0378">Hydrolase</keyword>
<dbReference type="AlphaFoldDB" id="A0A7J6WC11"/>
<proteinExistence type="inferred from homology"/>
<dbReference type="InterPro" id="IPR001563">
    <property type="entry name" value="Peptidase_S10"/>
</dbReference>
<dbReference type="Gene3D" id="3.40.50.1820">
    <property type="entry name" value="alpha/beta hydrolase"/>
    <property type="match status" value="1"/>
</dbReference>
<dbReference type="PANTHER" id="PTHR11802:SF470">
    <property type="entry name" value="CARBOXYPEPTIDASE"/>
    <property type="match status" value="1"/>
</dbReference>
<gene>
    <name evidence="2" type="ORF">FRX31_015945</name>
</gene>
<comment type="caution">
    <text evidence="2">The sequence shown here is derived from an EMBL/GenBank/DDBJ whole genome shotgun (WGS) entry which is preliminary data.</text>
</comment>
<evidence type="ECO:0000256" key="1">
    <source>
        <dbReference type="ARBA" id="ARBA00009431"/>
    </source>
</evidence>
<evidence type="ECO:0000313" key="3">
    <source>
        <dbReference type="Proteomes" id="UP000554482"/>
    </source>
</evidence>
<dbReference type="InterPro" id="IPR029058">
    <property type="entry name" value="AB_hydrolase_fold"/>
</dbReference>
<dbReference type="PANTHER" id="PTHR11802">
    <property type="entry name" value="SERINE PROTEASE FAMILY S10 SERINE CARBOXYPEPTIDASE"/>
    <property type="match status" value="1"/>
</dbReference>
<dbReference type="Gene3D" id="6.10.250.940">
    <property type="match status" value="1"/>
</dbReference>
<dbReference type="OrthoDB" id="443318at2759"/>
<evidence type="ECO:0000313" key="2">
    <source>
        <dbReference type="EMBL" id="KAF5194467.1"/>
    </source>
</evidence>
<reference evidence="2 3" key="1">
    <citation type="submission" date="2020-06" db="EMBL/GenBank/DDBJ databases">
        <title>Transcriptomic and genomic resources for Thalictrum thalictroides and T. hernandezii: Facilitating candidate gene discovery in an emerging model plant lineage.</title>
        <authorList>
            <person name="Arias T."/>
            <person name="Riano-Pachon D.M."/>
            <person name="Di Stilio V.S."/>
        </authorList>
    </citation>
    <scope>NUCLEOTIDE SEQUENCE [LARGE SCALE GENOMIC DNA]</scope>
    <source>
        <strain evidence="3">cv. WT478/WT964</strain>
        <tissue evidence="2">Leaves</tissue>
    </source>
</reference>
<dbReference type="GO" id="GO:0004185">
    <property type="term" value="F:serine-type carboxypeptidase activity"/>
    <property type="evidence" value="ECO:0007669"/>
    <property type="project" value="InterPro"/>
</dbReference>